<protein>
    <submittedName>
        <fullName evidence="1">Uncharacterized protein</fullName>
    </submittedName>
</protein>
<sequence>MNKVQTNVLLDIKNLILLLQKNKGYVCKHIPCAILKC</sequence>
<reference evidence="1" key="1">
    <citation type="submission" date="2007-06" db="EMBL/GenBank/DDBJ databases">
        <authorList>
            <person name="Fulton L."/>
            <person name="Clifton S."/>
            <person name="Fulton B."/>
            <person name="Xu J."/>
            <person name="Minx P."/>
            <person name="Pepin K.H."/>
            <person name="Johnson M."/>
            <person name="Thiruvilangam P."/>
            <person name="Bhonagiri V."/>
            <person name="Nash W.E."/>
            <person name="Mardis E.R."/>
            <person name="Wilson R.K."/>
        </authorList>
    </citation>
    <scope>NUCLEOTIDE SEQUENCE [LARGE SCALE GENOMIC DNA]</scope>
    <source>
        <strain evidence="1">ATCC 8492</strain>
    </source>
</reference>
<name>A0ABC9N874_BACUC</name>
<proteinExistence type="predicted"/>
<evidence type="ECO:0000313" key="2">
    <source>
        <dbReference type="Proteomes" id="UP000004110"/>
    </source>
</evidence>
<organism evidence="1 2">
    <name type="scientific">Bacteroides uniformis (strain ATCC 8492 / DSM 6597 / CCUG 4942 / CIP 103695 / JCM 5828 / KCTC 5204 / NCTC 13054 / VPI 0061)</name>
    <dbReference type="NCBI Taxonomy" id="411479"/>
    <lineage>
        <taxon>Bacteria</taxon>
        <taxon>Pseudomonadati</taxon>
        <taxon>Bacteroidota</taxon>
        <taxon>Bacteroidia</taxon>
        <taxon>Bacteroidales</taxon>
        <taxon>Bacteroidaceae</taxon>
        <taxon>Bacteroides</taxon>
    </lineage>
</organism>
<keyword evidence="2" id="KW-1185">Reference proteome</keyword>
<dbReference type="Proteomes" id="UP000004110">
    <property type="component" value="Unassembled WGS sequence"/>
</dbReference>
<comment type="caution">
    <text evidence="1">The sequence shown here is derived from an EMBL/GenBank/DDBJ whole genome shotgun (WGS) entry which is preliminary data.</text>
</comment>
<dbReference type="EMBL" id="AAYH02000047">
    <property type="protein sequence ID" value="EDO52849.1"/>
    <property type="molecule type" value="Genomic_DNA"/>
</dbReference>
<reference evidence="1" key="2">
    <citation type="submission" date="2013-11" db="EMBL/GenBank/DDBJ databases">
        <title>Draft genome sequence of Bacteroides uniformis (ATCC 8492).</title>
        <authorList>
            <person name="Sudarsanam P."/>
            <person name="Ley R."/>
            <person name="Guruge J."/>
            <person name="Turnbaugh P.J."/>
            <person name="Mahowald M."/>
            <person name="Liep D."/>
            <person name="Gordon J."/>
        </authorList>
    </citation>
    <scope>NUCLEOTIDE SEQUENCE</scope>
    <source>
        <strain evidence="1">ATCC 8492</strain>
    </source>
</reference>
<accession>A0ABC9N874</accession>
<gene>
    <name evidence="1" type="ORF">BACUNI_03644</name>
</gene>
<dbReference type="AlphaFoldDB" id="A0ABC9N874"/>
<evidence type="ECO:0000313" key="1">
    <source>
        <dbReference type="EMBL" id="EDO52849.1"/>
    </source>
</evidence>